<keyword evidence="3" id="KW-0731">Sigma factor</keyword>
<evidence type="ECO:0000256" key="4">
    <source>
        <dbReference type="ARBA" id="ARBA00023163"/>
    </source>
</evidence>
<dbReference type="GO" id="GO:0006352">
    <property type="term" value="P:DNA-templated transcription initiation"/>
    <property type="evidence" value="ECO:0007669"/>
    <property type="project" value="InterPro"/>
</dbReference>
<dbReference type="InterPro" id="IPR039425">
    <property type="entry name" value="RNA_pol_sigma-70-like"/>
</dbReference>
<dbReference type="InterPro" id="IPR013325">
    <property type="entry name" value="RNA_pol_sigma_r2"/>
</dbReference>
<dbReference type="Gene3D" id="1.10.1740.10">
    <property type="match status" value="1"/>
</dbReference>
<protein>
    <recommendedName>
        <fullName evidence="5">RNA polymerase sigma factor 70 region 4 type 2 domain-containing protein</fullName>
    </recommendedName>
</protein>
<dbReference type="InterPro" id="IPR013249">
    <property type="entry name" value="RNA_pol_sigma70_r4_t2"/>
</dbReference>
<dbReference type="InterPro" id="IPR013324">
    <property type="entry name" value="RNA_pol_sigma_r3/r4-like"/>
</dbReference>
<evidence type="ECO:0000259" key="5">
    <source>
        <dbReference type="Pfam" id="PF08281"/>
    </source>
</evidence>
<accession>A0A212IVA4</accession>
<dbReference type="RefSeq" id="WP_296938083.1">
    <property type="nucleotide sequence ID" value="NZ_LT599032.1"/>
</dbReference>
<name>A0A212IVA4_9BACT</name>
<reference evidence="6" key="1">
    <citation type="submission" date="2016-04" db="EMBL/GenBank/DDBJ databases">
        <authorList>
            <person name="Evans L.H."/>
            <person name="Alamgir A."/>
            <person name="Owens N."/>
            <person name="Weber N.D."/>
            <person name="Virtaneva K."/>
            <person name="Barbian K."/>
            <person name="Babar A."/>
            <person name="Rosenke K."/>
        </authorList>
    </citation>
    <scope>NUCLEOTIDE SEQUENCE</scope>
    <source>
        <strain evidence="6">86-1</strain>
    </source>
</reference>
<dbReference type="GO" id="GO:0016987">
    <property type="term" value="F:sigma factor activity"/>
    <property type="evidence" value="ECO:0007669"/>
    <property type="project" value="UniProtKB-KW"/>
</dbReference>
<dbReference type="InterPro" id="IPR036388">
    <property type="entry name" value="WH-like_DNA-bd_sf"/>
</dbReference>
<evidence type="ECO:0000256" key="2">
    <source>
        <dbReference type="ARBA" id="ARBA00023015"/>
    </source>
</evidence>
<dbReference type="AlphaFoldDB" id="A0A212IVA4"/>
<keyword evidence="2" id="KW-0805">Transcription regulation</keyword>
<evidence type="ECO:0000256" key="1">
    <source>
        <dbReference type="ARBA" id="ARBA00010641"/>
    </source>
</evidence>
<dbReference type="NCBIfam" id="TIGR02985">
    <property type="entry name" value="Sig70_bacteroi1"/>
    <property type="match status" value="1"/>
</dbReference>
<keyword evidence="4" id="KW-0804">Transcription</keyword>
<gene>
    <name evidence="6" type="ORF">KL86DYS1_10244</name>
</gene>
<dbReference type="InterPro" id="IPR014284">
    <property type="entry name" value="RNA_pol_sigma-70_dom"/>
</dbReference>
<dbReference type="Gene3D" id="1.10.10.10">
    <property type="entry name" value="Winged helix-like DNA-binding domain superfamily/Winged helix DNA-binding domain"/>
    <property type="match status" value="1"/>
</dbReference>
<evidence type="ECO:0000256" key="3">
    <source>
        <dbReference type="ARBA" id="ARBA00023082"/>
    </source>
</evidence>
<dbReference type="GO" id="GO:0003677">
    <property type="term" value="F:DNA binding"/>
    <property type="evidence" value="ECO:0007669"/>
    <property type="project" value="InterPro"/>
</dbReference>
<comment type="similarity">
    <text evidence="1">Belongs to the sigma-70 factor family. ECF subfamily.</text>
</comment>
<dbReference type="PANTHER" id="PTHR43133">
    <property type="entry name" value="RNA POLYMERASE ECF-TYPE SIGMA FACTO"/>
    <property type="match status" value="1"/>
</dbReference>
<dbReference type="EMBL" id="FLUM01000001">
    <property type="protein sequence ID" value="SBV91089.1"/>
    <property type="molecule type" value="Genomic_DNA"/>
</dbReference>
<dbReference type="NCBIfam" id="TIGR02937">
    <property type="entry name" value="sigma70-ECF"/>
    <property type="match status" value="1"/>
</dbReference>
<dbReference type="Pfam" id="PF08281">
    <property type="entry name" value="Sigma70_r4_2"/>
    <property type="match status" value="1"/>
</dbReference>
<dbReference type="SUPFAM" id="SSF88659">
    <property type="entry name" value="Sigma3 and sigma4 domains of RNA polymerase sigma factors"/>
    <property type="match status" value="1"/>
</dbReference>
<feature type="domain" description="RNA polymerase sigma factor 70 region 4 type 2" evidence="5">
    <location>
        <begin position="122"/>
        <end position="167"/>
    </location>
</feature>
<organism evidence="6">
    <name type="scientific">uncultured Dysgonomonas sp</name>
    <dbReference type="NCBI Taxonomy" id="206096"/>
    <lineage>
        <taxon>Bacteria</taxon>
        <taxon>Pseudomonadati</taxon>
        <taxon>Bacteroidota</taxon>
        <taxon>Bacteroidia</taxon>
        <taxon>Bacteroidales</taxon>
        <taxon>Dysgonomonadaceae</taxon>
        <taxon>Dysgonomonas</taxon>
        <taxon>environmental samples</taxon>
    </lineage>
</organism>
<evidence type="ECO:0000313" key="6">
    <source>
        <dbReference type="EMBL" id="SBV91089.1"/>
    </source>
</evidence>
<dbReference type="PANTHER" id="PTHR43133:SF46">
    <property type="entry name" value="RNA POLYMERASE SIGMA-70 FACTOR ECF SUBFAMILY"/>
    <property type="match status" value="1"/>
</dbReference>
<sequence>MINDLFVLKKIKEGDIKAFEGVFRQYYAPLCLYGLSITGRKDVAEEIVQELFYVWWKDRDNIQILRSVKNYLYGAVHNQSLQYLEHLSVQERHRKKVLSKEKEEQDTTPHQQLEYKELEEVINRTLKQLPDRRLKIFRMHRMEGKKYKEIAETLSVSVKTIEAEMTKVYRLLRQEIEKYTHII</sequence>
<dbReference type="SUPFAM" id="SSF88946">
    <property type="entry name" value="Sigma2 domain of RNA polymerase sigma factors"/>
    <property type="match status" value="1"/>
</dbReference>
<dbReference type="InterPro" id="IPR014327">
    <property type="entry name" value="RNA_pol_sigma70_bacteroid"/>
</dbReference>
<proteinExistence type="inferred from homology"/>